<organism evidence="2 3">
    <name type="scientific">Mucuna pruriens</name>
    <name type="common">Velvet bean</name>
    <name type="synonym">Dolichos pruriens</name>
    <dbReference type="NCBI Taxonomy" id="157652"/>
    <lineage>
        <taxon>Eukaryota</taxon>
        <taxon>Viridiplantae</taxon>
        <taxon>Streptophyta</taxon>
        <taxon>Embryophyta</taxon>
        <taxon>Tracheophyta</taxon>
        <taxon>Spermatophyta</taxon>
        <taxon>Magnoliopsida</taxon>
        <taxon>eudicotyledons</taxon>
        <taxon>Gunneridae</taxon>
        <taxon>Pentapetalae</taxon>
        <taxon>rosids</taxon>
        <taxon>fabids</taxon>
        <taxon>Fabales</taxon>
        <taxon>Fabaceae</taxon>
        <taxon>Papilionoideae</taxon>
        <taxon>50 kb inversion clade</taxon>
        <taxon>NPAAA clade</taxon>
        <taxon>indigoferoid/millettioid clade</taxon>
        <taxon>Phaseoleae</taxon>
        <taxon>Mucuna</taxon>
    </lineage>
</organism>
<accession>A0A371GYT6</accession>
<feature type="region of interest" description="Disordered" evidence="1">
    <location>
        <begin position="124"/>
        <end position="155"/>
    </location>
</feature>
<proteinExistence type="predicted"/>
<dbReference type="EMBL" id="QJKJ01004059">
    <property type="protein sequence ID" value="RDX95705.1"/>
    <property type="molecule type" value="Genomic_DNA"/>
</dbReference>
<dbReference type="OrthoDB" id="1938105at2759"/>
<reference evidence="2" key="1">
    <citation type="submission" date="2018-05" db="EMBL/GenBank/DDBJ databases">
        <title>Draft genome of Mucuna pruriens seed.</title>
        <authorList>
            <person name="Nnadi N.E."/>
            <person name="Vos R."/>
            <person name="Hasami M.H."/>
            <person name="Devisetty U.K."/>
            <person name="Aguiy J.C."/>
        </authorList>
    </citation>
    <scope>NUCLEOTIDE SEQUENCE [LARGE SCALE GENOMIC DNA]</scope>
    <source>
        <strain evidence="2">JCA_2017</strain>
    </source>
</reference>
<evidence type="ECO:0000313" key="3">
    <source>
        <dbReference type="Proteomes" id="UP000257109"/>
    </source>
</evidence>
<protein>
    <submittedName>
        <fullName evidence="2">Uncharacterized protein</fullName>
    </submittedName>
</protein>
<evidence type="ECO:0000313" key="2">
    <source>
        <dbReference type="EMBL" id="RDX95705.1"/>
    </source>
</evidence>
<feature type="compositionally biased region" description="Basic and acidic residues" evidence="1">
    <location>
        <begin position="124"/>
        <end position="146"/>
    </location>
</feature>
<sequence>MLMGIISILVRISEPSMPGQIHTRQLVLCGNPQQLHLIQPPKQRPHCGTDPPDNNQNLNHVRRQQLPSAPHKQPVPPPRPIHLLHILLFGKQRREYHPPRAAASVQLRRFQGIVKLNPLRECVARDQNERGEEPTHDRGPGLDHRTTGGYSSEPT</sequence>
<name>A0A371GYT6_MUCPR</name>
<feature type="non-terminal residue" evidence="2">
    <location>
        <position position="1"/>
    </location>
</feature>
<dbReference type="Proteomes" id="UP000257109">
    <property type="component" value="Unassembled WGS sequence"/>
</dbReference>
<gene>
    <name evidence="2" type="ORF">CR513_21731</name>
</gene>
<dbReference type="AlphaFoldDB" id="A0A371GYT6"/>
<evidence type="ECO:0000256" key="1">
    <source>
        <dbReference type="SAM" id="MobiDB-lite"/>
    </source>
</evidence>
<feature type="region of interest" description="Disordered" evidence="1">
    <location>
        <begin position="40"/>
        <end position="80"/>
    </location>
</feature>
<keyword evidence="3" id="KW-1185">Reference proteome</keyword>
<comment type="caution">
    <text evidence="2">The sequence shown here is derived from an EMBL/GenBank/DDBJ whole genome shotgun (WGS) entry which is preliminary data.</text>
</comment>